<dbReference type="OrthoDB" id="9148135at2"/>
<gene>
    <name evidence="2" type="ORF">GOHSU_23_00020</name>
</gene>
<dbReference type="EMBL" id="BANT01000023">
    <property type="protein sequence ID" value="GAC57656.1"/>
    <property type="molecule type" value="Genomic_DNA"/>
</dbReference>
<organism evidence="2 3">
    <name type="scientific">Gordonia hirsuta DSM 44140 = NBRC 16056</name>
    <dbReference type="NCBI Taxonomy" id="1121927"/>
    <lineage>
        <taxon>Bacteria</taxon>
        <taxon>Bacillati</taxon>
        <taxon>Actinomycetota</taxon>
        <taxon>Actinomycetes</taxon>
        <taxon>Mycobacteriales</taxon>
        <taxon>Gordoniaceae</taxon>
        <taxon>Gordonia</taxon>
    </lineage>
</organism>
<dbReference type="PANTHER" id="PTHR38479">
    <property type="entry name" value="LMO0824 PROTEIN"/>
    <property type="match status" value="1"/>
</dbReference>
<dbReference type="InterPro" id="IPR009351">
    <property type="entry name" value="AlkZ-like"/>
</dbReference>
<sequence>MSARLTAGQWNRTLLQRQHLLERVDEDAIEVIDRCVGLPAGDSGSPVQALFARIDGFDPDELDSLLTAREVVEMVLHRGAVFVMDGLDARWIRQAVQPAVTASRRAASLPPGVDRAQILAVATGLLTGHRAGVPGAVVRAELSRTWPQIPVRTLLEVVETGSPLVRIRPPGQRPDDRQAGDQQPGYGLLDEWIGAGEPAVTGAEAHRDLIRMYLRGFGPSSAAAVTRWCGLAGTARLLEAMEAEWELARLVGPDGQELYDLDGLPIADAELAAPVRFLAPGDEIFSGADRGRVRDRQGRRADCAAGPAPGGVLVDGRLAGTWRLRDGAVDLTETVDLQPRERAEVEREAARLADFCAR</sequence>
<feature type="region of interest" description="Disordered" evidence="1">
    <location>
        <begin position="165"/>
        <end position="184"/>
    </location>
</feature>
<keyword evidence="3" id="KW-1185">Reference proteome</keyword>
<dbReference type="PANTHER" id="PTHR38479:SF2">
    <property type="entry name" value="WINGED HELIX DNA-BINDING DOMAIN-CONTAINING PROTEIN"/>
    <property type="match status" value="1"/>
</dbReference>
<comment type="caution">
    <text evidence="2">The sequence shown here is derived from an EMBL/GenBank/DDBJ whole genome shotgun (WGS) entry which is preliminary data.</text>
</comment>
<dbReference type="Pfam" id="PF06224">
    <property type="entry name" value="AlkZ-like"/>
    <property type="match status" value="1"/>
</dbReference>
<evidence type="ECO:0000313" key="3">
    <source>
        <dbReference type="Proteomes" id="UP000053405"/>
    </source>
</evidence>
<name>L7LA79_9ACTN</name>
<accession>L7LA79</accession>
<evidence type="ECO:0000256" key="1">
    <source>
        <dbReference type="SAM" id="MobiDB-lite"/>
    </source>
</evidence>
<dbReference type="AlphaFoldDB" id="L7LA79"/>
<dbReference type="STRING" id="1121927.GOHSU_23_00020"/>
<evidence type="ECO:0008006" key="4">
    <source>
        <dbReference type="Google" id="ProtNLM"/>
    </source>
</evidence>
<evidence type="ECO:0000313" key="2">
    <source>
        <dbReference type="EMBL" id="GAC57656.1"/>
    </source>
</evidence>
<proteinExistence type="predicted"/>
<dbReference type="Proteomes" id="UP000053405">
    <property type="component" value="Unassembled WGS sequence"/>
</dbReference>
<dbReference type="RefSeq" id="WP_005940224.1">
    <property type="nucleotide sequence ID" value="NZ_ATVK01000012.1"/>
</dbReference>
<dbReference type="eggNOG" id="COG3214">
    <property type="taxonomic scope" value="Bacteria"/>
</dbReference>
<reference evidence="2 3" key="1">
    <citation type="submission" date="2012-12" db="EMBL/GenBank/DDBJ databases">
        <title>Whole genome shotgun sequence of Gordonia hirsuta NBRC 16056.</title>
        <authorList>
            <person name="Isaki-Nakamura S."/>
            <person name="Hosoyama A."/>
            <person name="Tsuchikane K."/>
            <person name="Katsumata H."/>
            <person name="Baba S."/>
            <person name="Yamazaki S."/>
            <person name="Fujita N."/>
        </authorList>
    </citation>
    <scope>NUCLEOTIDE SEQUENCE [LARGE SCALE GENOMIC DNA]</scope>
    <source>
        <strain evidence="2 3">NBRC 16056</strain>
    </source>
</reference>
<protein>
    <recommendedName>
        <fullName evidence="4">Winged helix DNA-binding domain-containing protein</fullName>
    </recommendedName>
</protein>